<keyword evidence="7 16" id="KW-0547">Nucleotide-binding</keyword>
<feature type="domain" description="P-type ATPase A" evidence="20">
    <location>
        <begin position="237"/>
        <end position="380"/>
    </location>
</feature>
<dbReference type="InterPro" id="IPR044492">
    <property type="entry name" value="P_typ_ATPase_HD_dom"/>
</dbReference>
<evidence type="ECO:0000256" key="3">
    <source>
        <dbReference type="ARBA" id="ARBA00008109"/>
    </source>
</evidence>
<dbReference type="Pfam" id="PF08282">
    <property type="entry name" value="Hydrolase_3"/>
    <property type="match status" value="1"/>
</dbReference>
<dbReference type="Pfam" id="PF16209">
    <property type="entry name" value="PhoLip_ATPase_N"/>
    <property type="match status" value="1"/>
</dbReference>
<dbReference type="GO" id="GO:0006897">
    <property type="term" value="P:endocytosis"/>
    <property type="evidence" value="ECO:0007669"/>
    <property type="project" value="TreeGrafter"/>
</dbReference>
<evidence type="ECO:0000259" key="21">
    <source>
        <dbReference type="Pfam" id="PF16209"/>
    </source>
</evidence>
<dbReference type="SUPFAM" id="SSF81660">
    <property type="entry name" value="Metal cation-transporting ATPase, ATP-binding domain N"/>
    <property type="match status" value="1"/>
</dbReference>
<evidence type="ECO:0000256" key="1">
    <source>
        <dbReference type="ARBA" id="ARBA00001946"/>
    </source>
</evidence>
<dbReference type="GO" id="GO:0045332">
    <property type="term" value="P:phospholipid translocation"/>
    <property type="evidence" value="ECO:0007669"/>
    <property type="project" value="TreeGrafter"/>
</dbReference>
<dbReference type="SUPFAM" id="SSF81665">
    <property type="entry name" value="Calcium ATPase, transmembrane domain M"/>
    <property type="match status" value="1"/>
</dbReference>
<evidence type="ECO:0000256" key="11">
    <source>
        <dbReference type="ARBA" id="ARBA00022989"/>
    </source>
</evidence>
<keyword evidence="10 18" id="KW-1278">Translocase</keyword>
<dbReference type="InterPro" id="IPR036412">
    <property type="entry name" value="HAD-like_sf"/>
</dbReference>
<evidence type="ECO:0000256" key="19">
    <source>
        <dbReference type="SAM" id="MobiDB-lite"/>
    </source>
</evidence>
<feature type="binding site" evidence="16">
    <location>
        <position position="490"/>
    </location>
    <ligand>
        <name>ATP</name>
        <dbReference type="ChEBI" id="CHEBI:30616"/>
    </ligand>
</feature>
<feature type="transmembrane region" description="Helical" evidence="18">
    <location>
        <begin position="1008"/>
        <end position="1030"/>
    </location>
</feature>
<dbReference type="NCBIfam" id="TIGR01652">
    <property type="entry name" value="ATPase-Plipid"/>
    <property type="match status" value="1"/>
</dbReference>
<evidence type="ECO:0000256" key="17">
    <source>
        <dbReference type="PIRSR" id="PIRSR606539-3"/>
    </source>
</evidence>
<dbReference type="InterPro" id="IPR032630">
    <property type="entry name" value="P_typ_ATPase_c"/>
</dbReference>
<dbReference type="Pfam" id="PF13246">
    <property type="entry name" value="Cation_ATPase"/>
    <property type="match status" value="1"/>
</dbReference>
<feature type="transmembrane region" description="Helical" evidence="18">
    <location>
        <begin position="1092"/>
        <end position="1113"/>
    </location>
</feature>
<dbReference type="GO" id="GO:0005802">
    <property type="term" value="C:trans-Golgi network"/>
    <property type="evidence" value="ECO:0007669"/>
    <property type="project" value="TreeGrafter"/>
</dbReference>
<feature type="binding site" evidence="16">
    <location>
        <position position="873"/>
    </location>
    <ligand>
        <name>ATP</name>
        <dbReference type="ChEBI" id="CHEBI:30616"/>
    </ligand>
</feature>
<accession>A0A8K0AIH2</accession>
<feature type="binding site" evidence="16">
    <location>
        <position position="492"/>
    </location>
    <ligand>
        <name>ATP</name>
        <dbReference type="ChEBI" id="CHEBI:30616"/>
    </ligand>
</feature>
<dbReference type="InterPro" id="IPR008250">
    <property type="entry name" value="ATPase_P-typ_transduc_dom_A_sf"/>
</dbReference>
<dbReference type="InterPro" id="IPR059000">
    <property type="entry name" value="ATPase_P-type_domA"/>
</dbReference>
<evidence type="ECO:0000256" key="10">
    <source>
        <dbReference type="ARBA" id="ARBA00022967"/>
    </source>
</evidence>
<name>A0A8K0AIH2_ANDGO</name>
<evidence type="ECO:0000256" key="18">
    <source>
        <dbReference type="RuleBase" id="RU362033"/>
    </source>
</evidence>
<feature type="binding site" evidence="16">
    <location>
        <position position="651"/>
    </location>
    <ligand>
        <name>ATP</name>
        <dbReference type="ChEBI" id="CHEBI:30616"/>
    </ligand>
</feature>
<dbReference type="SFLD" id="SFLDF00027">
    <property type="entry name" value="p-type_atpase"/>
    <property type="match status" value="1"/>
</dbReference>
<feature type="binding site" evidence="16">
    <location>
        <position position="760"/>
    </location>
    <ligand>
        <name>ATP</name>
        <dbReference type="ChEBI" id="CHEBI:30616"/>
    </ligand>
</feature>
<feature type="domain" description="P-type ATPase N-terminal" evidence="21">
    <location>
        <begin position="150"/>
        <end position="205"/>
    </location>
</feature>
<feature type="transmembrane region" description="Helical" evidence="18">
    <location>
        <begin position="958"/>
        <end position="978"/>
    </location>
</feature>
<dbReference type="GO" id="GO:0005768">
    <property type="term" value="C:endosome"/>
    <property type="evidence" value="ECO:0007669"/>
    <property type="project" value="TreeGrafter"/>
</dbReference>
<feature type="binding site" evidence="16">
    <location>
        <position position="762"/>
    </location>
    <ligand>
        <name>ATP</name>
        <dbReference type="ChEBI" id="CHEBI:30616"/>
    </ligand>
</feature>
<dbReference type="Gene3D" id="3.40.1110.10">
    <property type="entry name" value="Calcium-transporting ATPase, cytoplasmic domain N"/>
    <property type="match status" value="1"/>
</dbReference>
<evidence type="ECO:0000256" key="4">
    <source>
        <dbReference type="ARBA" id="ARBA00022448"/>
    </source>
</evidence>
<dbReference type="Pfam" id="PF16212">
    <property type="entry name" value="PhoLip_ATPase_C"/>
    <property type="match status" value="1"/>
</dbReference>
<keyword evidence="12" id="KW-0445">Lipid transport</keyword>
<evidence type="ECO:0000313" key="24">
    <source>
        <dbReference type="Proteomes" id="UP000799049"/>
    </source>
</evidence>
<evidence type="ECO:0000256" key="15">
    <source>
        <dbReference type="PIRSR" id="PIRSR606539-1"/>
    </source>
</evidence>
<dbReference type="Pfam" id="PF00122">
    <property type="entry name" value="E1-E2_ATPase"/>
    <property type="match status" value="1"/>
</dbReference>
<comment type="caution">
    <text evidence="23">The sequence shown here is derived from an EMBL/GenBank/DDBJ whole genome shotgun (WGS) entry which is preliminary data.</text>
</comment>
<dbReference type="EC" id="7.6.2.1" evidence="18"/>
<dbReference type="InterPro" id="IPR032631">
    <property type="entry name" value="P-type_ATPase_N"/>
</dbReference>
<keyword evidence="24" id="KW-1185">Reference proteome</keyword>
<feature type="compositionally biased region" description="Low complexity" evidence="19">
    <location>
        <begin position="48"/>
        <end position="61"/>
    </location>
</feature>
<feature type="binding site" evidence="16">
    <location>
        <position position="627"/>
    </location>
    <ligand>
        <name>ATP</name>
        <dbReference type="ChEBI" id="CHEBI:30616"/>
    </ligand>
</feature>
<protein>
    <recommendedName>
        <fullName evidence="18">Phospholipid-transporting ATPase</fullName>
        <ecNumber evidence="18">7.6.2.1</ecNumber>
    </recommendedName>
</protein>
<organism evidence="23 24">
    <name type="scientific">Andalucia godoyi</name>
    <name type="common">Flagellate</name>
    <dbReference type="NCBI Taxonomy" id="505711"/>
    <lineage>
        <taxon>Eukaryota</taxon>
        <taxon>Discoba</taxon>
        <taxon>Jakobida</taxon>
        <taxon>Andalucina</taxon>
        <taxon>Andaluciidae</taxon>
        <taxon>Andalucia</taxon>
    </lineage>
</organism>
<reference evidence="23" key="1">
    <citation type="submission" date="2019-09" db="EMBL/GenBank/DDBJ databases">
        <title>The Mitochondrial Proteome of the Jakobid, Andalucia godoyi, a Protist With the Most Gene-Rich and Bacteria-Like Mitochondrial Genome.</title>
        <authorList>
            <person name="Gray M.W."/>
            <person name="Burger G."/>
            <person name="Derelle R."/>
            <person name="Klimes V."/>
            <person name="Leger M."/>
            <person name="Sarrasin M."/>
            <person name="Vlcek C."/>
            <person name="Roger A.J."/>
            <person name="Elias M."/>
            <person name="Lang B.F."/>
        </authorList>
    </citation>
    <scope>NUCLEOTIDE SEQUENCE</scope>
    <source>
        <strain evidence="23">And28</strain>
    </source>
</reference>
<feature type="compositionally biased region" description="Acidic residues" evidence="19">
    <location>
        <begin position="78"/>
        <end position="89"/>
    </location>
</feature>
<keyword evidence="13 18" id="KW-0472">Membrane</keyword>
<comment type="similarity">
    <text evidence="3 18">Belongs to the cation transport ATPase (P-type) (TC 3.A.3) family. Type IV subfamily.</text>
</comment>
<gene>
    <name evidence="23" type="ORF">ANDGO_01919</name>
</gene>
<dbReference type="EMBL" id="VRVR01000005">
    <property type="protein sequence ID" value="KAF0853026.1"/>
    <property type="molecule type" value="Genomic_DNA"/>
</dbReference>
<dbReference type="SFLD" id="SFLDS00003">
    <property type="entry name" value="Haloacid_Dehalogenase"/>
    <property type="match status" value="1"/>
</dbReference>
<dbReference type="InterPro" id="IPR001757">
    <property type="entry name" value="P_typ_ATPase"/>
</dbReference>
<dbReference type="SFLD" id="SFLDG00002">
    <property type="entry name" value="C1.7:_P-type_atpase_like"/>
    <property type="match status" value="1"/>
</dbReference>
<dbReference type="GO" id="GO:0005886">
    <property type="term" value="C:plasma membrane"/>
    <property type="evidence" value="ECO:0007669"/>
    <property type="project" value="TreeGrafter"/>
</dbReference>
<feature type="binding site" evidence="17">
    <location>
        <position position="869"/>
    </location>
    <ligand>
        <name>Mg(2+)</name>
        <dbReference type="ChEBI" id="CHEBI:18420"/>
    </ligand>
</feature>
<evidence type="ECO:0000259" key="20">
    <source>
        <dbReference type="Pfam" id="PF00122"/>
    </source>
</evidence>
<dbReference type="InterPro" id="IPR023299">
    <property type="entry name" value="ATPase_P-typ_cyto_dom_N"/>
</dbReference>
<feature type="binding site" evidence="16">
    <location>
        <position position="842"/>
    </location>
    <ligand>
        <name>ATP</name>
        <dbReference type="ChEBI" id="CHEBI:30616"/>
    </ligand>
</feature>
<evidence type="ECO:0000259" key="22">
    <source>
        <dbReference type="Pfam" id="PF16212"/>
    </source>
</evidence>
<keyword evidence="6 17" id="KW-0479">Metal-binding</keyword>
<feature type="transmembrane region" description="Helical" evidence="18">
    <location>
        <begin position="401"/>
        <end position="421"/>
    </location>
</feature>
<feature type="compositionally biased region" description="Basic and acidic residues" evidence="19">
    <location>
        <begin position="97"/>
        <end position="106"/>
    </location>
</feature>
<dbReference type="AlphaFoldDB" id="A0A8K0AIH2"/>
<dbReference type="FunFam" id="3.40.50.1000:FF:000009">
    <property type="entry name" value="Phospholipid-transporting ATPase"/>
    <property type="match status" value="1"/>
</dbReference>
<feature type="active site" description="4-aspartylphosphate intermediate" evidence="15">
    <location>
        <position position="490"/>
    </location>
</feature>
<feature type="transmembrane region" description="Helical" evidence="18">
    <location>
        <begin position="1036"/>
        <end position="1057"/>
    </location>
</feature>
<evidence type="ECO:0000313" key="23">
    <source>
        <dbReference type="EMBL" id="KAF0853026.1"/>
    </source>
</evidence>
<dbReference type="InterPro" id="IPR023214">
    <property type="entry name" value="HAD_sf"/>
</dbReference>
<feature type="transmembrane region" description="Helical" evidence="18">
    <location>
        <begin position="1069"/>
        <end position="1086"/>
    </location>
</feature>
<feature type="transmembrane region" description="Helical" evidence="18">
    <location>
        <begin position="427"/>
        <end position="446"/>
    </location>
</feature>
<dbReference type="PRINTS" id="PR00119">
    <property type="entry name" value="CATATPASE"/>
</dbReference>
<evidence type="ECO:0000256" key="5">
    <source>
        <dbReference type="ARBA" id="ARBA00022692"/>
    </source>
</evidence>
<dbReference type="GO" id="GO:0005524">
    <property type="term" value="F:ATP binding"/>
    <property type="evidence" value="ECO:0007669"/>
    <property type="project" value="UniProtKB-UniRule"/>
</dbReference>
<evidence type="ECO:0000256" key="16">
    <source>
        <dbReference type="PIRSR" id="PIRSR606539-2"/>
    </source>
</evidence>
<dbReference type="InterPro" id="IPR018303">
    <property type="entry name" value="ATPase_P-typ_P_site"/>
</dbReference>
<feature type="region of interest" description="Disordered" evidence="19">
    <location>
        <begin position="1"/>
        <end position="106"/>
    </location>
</feature>
<feature type="binding site" evidence="17">
    <location>
        <position position="492"/>
    </location>
    <ligand>
        <name>Mg(2+)</name>
        <dbReference type="ChEBI" id="CHEBI:18420"/>
    </ligand>
</feature>
<comment type="catalytic activity">
    <reaction evidence="14 18">
        <text>ATP + H2O + phospholipidSide 1 = ADP + phosphate + phospholipidSide 2.</text>
        <dbReference type="EC" id="7.6.2.1"/>
    </reaction>
</comment>
<dbReference type="InterPro" id="IPR023298">
    <property type="entry name" value="ATPase_P-typ_TM_dom_sf"/>
</dbReference>
<feature type="binding site" evidence="16">
    <location>
        <position position="848"/>
    </location>
    <ligand>
        <name>ATP</name>
        <dbReference type="ChEBI" id="CHEBI:30616"/>
    </ligand>
</feature>
<feature type="binding site" evidence="16">
    <location>
        <position position="761"/>
    </location>
    <ligand>
        <name>ATP</name>
        <dbReference type="ChEBI" id="CHEBI:30616"/>
    </ligand>
</feature>
<feature type="binding site" evidence="16">
    <location>
        <position position="680"/>
    </location>
    <ligand>
        <name>ATP</name>
        <dbReference type="ChEBI" id="CHEBI:30616"/>
    </ligand>
</feature>
<dbReference type="GO" id="GO:0016887">
    <property type="term" value="F:ATP hydrolysis activity"/>
    <property type="evidence" value="ECO:0007669"/>
    <property type="project" value="InterPro"/>
</dbReference>
<feature type="binding site" evidence="16">
    <location>
        <position position="585"/>
    </location>
    <ligand>
        <name>ATP</name>
        <dbReference type="ChEBI" id="CHEBI:30616"/>
    </ligand>
</feature>
<sequence>MVLPSYPQSSNRYRSLSGGSSNSAHHHSDFHRRQAIMRRNPFHPNLLASPSPLVTSGSSESESSERRLGAEYDRLFAPEDDDDRNENEQESTPFIPGDREQDQEHAKRLKRGFWTTAVRIIHRTKRRLFGEKADFKSRTMNLRGETTPIRSSFVPNVVRNQKYSVLTFIPQVLYEQFRFFFNMYFLIVALSQFIPALKVGFLFTYIAPLIFVLIVTMIKEAYDDFQRYVRDKEANSQKYDVLTEHGVVQIPSSKIRVGDLVIVHTNQRVPADGILLRTTEKGGASFVRTDQLDGETDWKLRRALSSCQALSSDRALLSMEARVYAEAPRKEIYEFVGTFQRGDDEQEPEPVSLENTMWSNCVVASGTCVLLIVYTGRETRAVMNTTHPRAKVGALDAELNFLSKLLFLFMLLMSVLMVSLRGYHGSWYVYLFRFILLFSSIIPISLRVNLDMGKTMYSWFMMRDGKIAGTVVRNSAIPEELGRVSYLLSDKTGTLTQNDMIFKKLHLGLISFSRDSLMNAKEYLRASYSMQPQSSGASSGAYSLDYDADVCRGVRDAIQALSLCHNVTPVLEDGARQYQASSPDEVALVKFAEVVGLVLENRTQASITLRNPNGSFEEYEILQVFPFTSERKRAGIIVKSLITGETTFYLKGADTVMLRILYHSDWLSEECDNMAREGLRTLVIAKRVMADEEYAAWLVRYKEAQTKILNRTTAVQAVVDSLEVDMRLLALTGVEDRLQQGVPQALEMLRNAGVRVWMLTGDKVDTAICVARASKLVNRSQAIRIIQGTQAVGEIRSQLADCSSLRDLFLVVDGTVLEVCLKECRNDFFRTASEASSVAVCRCSPTQKAQVVRMLKAYVPSKRTCAIGDGGNDVSMITAADVGIGIVGKEGKQASLAADFSIMQFSFITRLLLWHGRNAYKRSARLSQFVIHRGLIISIIQAAFSAIVYFAAIPIYTGWLMVGYATYYTMFPVFSLVLDSDVDEEIALTYPELYKELQKGRSLSYKTFLIWVMKAVYQGAAIMILAILFFEDSLLRIVSITFTSLIVTELLMVLFEVHHVTRWMTVSEIVSAVIYLFSILLLPTYFDTLFMFTFAFWWRVLVIVMFSVLPVYVAKIIHRRFSPPVYAKLNNVV</sequence>
<comment type="subcellular location">
    <subcellularLocation>
        <location evidence="2">Endomembrane system</location>
        <topology evidence="2">Multi-pass membrane protein</topology>
    </subcellularLocation>
    <subcellularLocation>
        <location evidence="18">Membrane</location>
        <topology evidence="18">Multi-pass membrane protein</topology>
    </subcellularLocation>
</comment>
<dbReference type="Gene3D" id="3.40.50.1000">
    <property type="entry name" value="HAD superfamily/HAD-like"/>
    <property type="match status" value="1"/>
</dbReference>
<dbReference type="Gene3D" id="2.70.150.10">
    <property type="entry name" value="Calcium-transporting ATPase, cytoplasmic transduction domain A"/>
    <property type="match status" value="1"/>
</dbReference>
<keyword evidence="5 18" id="KW-0812">Transmembrane</keyword>
<feature type="compositionally biased region" description="Basic and acidic residues" evidence="19">
    <location>
        <begin position="63"/>
        <end position="77"/>
    </location>
</feature>
<dbReference type="GO" id="GO:0006890">
    <property type="term" value="P:retrograde vesicle-mediated transport, Golgi to endoplasmic reticulum"/>
    <property type="evidence" value="ECO:0007669"/>
    <property type="project" value="TreeGrafter"/>
</dbReference>
<dbReference type="SUPFAM" id="SSF81653">
    <property type="entry name" value="Calcium ATPase, transduction domain A"/>
    <property type="match status" value="1"/>
</dbReference>
<evidence type="ECO:0000256" key="13">
    <source>
        <dbReference type="ARBA" id="ARBA00023136"/>
    </source>
</evidence>
<comment type="cofactor">
    <cofactor evidence="1 17">
        <name>Mg(2+)</name>
        <dbReference type="ChEBI" id="CHEBI:18420"/>
    </cofactor>
</comment>
<dbReference type="InterPro" id="IPR006539">
    <property type="entry name" value="P-type_ATPase_IV"/>
</dbReference>
<keyword evidence="4" id="KW-0813">Transport</keyword>
<evidence type="ECO:0000256" key="14">
    <source>
        <dbReference type="ARBA" id="ARBA00034036"/>
    </source>
</evidence>
<feature type="compositionally biased region" description="Low complexity" evidence="19">
    <location>
        <begin position="9"/>
        <end position="23"/>
    </location>
</feature>
<feature type="transmembrane region" description="Helical" evidence="18">
    <location>
        <begin position="203"/>
        <end position="222"/>
    </location>
</feature>
<keyword evidence="11 18" id="KW-1133">Transmembrane helix</keyword>
<feature type="binding site" evidence="16">
    <location>
        <position position="491"/>
    </location>
    <ligand>
        <name>ATP</name>
        <dbReference type="ChEBI" id="CHEBI:30616"/>
    </ligand>
</feature>
<keyword evidence="9 17" id="KW-0460">Magnesium</keyword>
<evidence type="ECO:0000256" key="2">
    <source>
        <dbReference type="ARBA" id="ARBA00004127"/>
    </source>
</evidence>
<dbReference type="GO" id="GO:0140326">
    <property type="term" value="F:ATPase-coupled intramembrane lipid transporter activity"/>
    <property type="evidence" value="ECO:0007669"/>
    <property type="project" value="UniProtKB-EC"/>
</dbReference>
<keyword evidence="8 16" id="KW-0067">ATP-binding</keyword>
<feature type="compositionally biased region" description="Basic residues" evidence="19">
    <location>
        <begin position="24"/>
        <end position="36"/>
    </location>
</feature>
<feature type="domain" description="P-type ATPase C-terminal" evidence="22">
    <location>
        <begin position="896"/>
        <end position="1123"/>
    </location>
</feature>
<evidence type="ECO:0000256" key="12">
    <source>
        <dbReference type="ARBA" id="ARBA00023055"/>
    </source>
</evidence>
<dbReference type="NCBIfam" id="TIGR01494">
    <property type="entry name" value="ATPase_P-type"/>
    <property type="match status" value="3"/>
</dbReference>
<evidence type="ECO:0000256" key="9">
    <source>
        <dbReference type="ARBA" id="ARBA00022842"/>
    </source>
</evidence>
<evidence type="ECO:0000256" key="8">
    <source>
        <dbReference type="ARBA" id="ARBA00022840"/>
    </source>
</evidence>
<dbReference type="Proteomes" id="UP000799049">
    <property type="component" value="Unassembled WGS sequence"/>
</dbReference>
<feature type="binding site" evidence="16">
    <location>
        <position position="872"/>
    </location>
    <ligand>
        <name>ATP</name>
        <dbReference type="ChEBI" id="CHEBI:30616"/>
    </ligand>
</feature>
<dbReference type="PANTHER" id="PTHR24092:SF5">
    <property type="entry name" value="PHOSPHOLIPID-TRANSPORTING ATPASE"/>
    <property type="match status" value="1"/>
</dbReference>
<feature type="binding site" evidence="17">
    <location>
        <position position="490"/>
    </location>
    <ligand>
        <name>Mg(2+)</name>
        <dbReference type="ChEBI" id="CHEBI:18420"/>
    </ligand>
</feature>
<feature type="binding site" evidence="17">
    <location>
        <position position="873"/>
    </location>
    <ligand>
        <name>Mg(2+)</name>
        <dbReference type="ChEBI" id="CHEBI:18420"/>
    </ligand>
</feature>
<dbReference type="PANTHER" id="PTHR24092">
    <property type="entry name" value="PROBABLE PHOSPHOLIPID-TRANSPORTING ATPASE"/>
    <property type="match status" value="1"/>
</dbReference>
<dbReference type="SUPFAM" id="SSF56784">
    <property type="entry name" value="HAD-like"/>
    <property type="match status" value="1"/>
</dbReference>
<evidence type="ECO:0000256" key="6">
    <source>
        <dbReference type="ARBA" id="ARBA00022723"/>
    </source>
</evidence>
<feature type="transmembrane region" description="Helical" evidence="18">
    <location>
        <begin position="930"/>
        <end position="952"/>
    </location>
</feature>
<dbReference type="PROSITE" id="PS00154">
    <property type="entry name" value="ATPASE_E1_E2"/>
    <property type="match status" value="1"/>
</dbReference>
<dbReference type="GO" id="GO:0000287">
    <property type="term" value="F:magnesium ion binding"/>
    <property type="evidence" value="ECO:0007669"/>
    <property type="project" value="UniProtKB-UniRule"/>
</dbReference>
<proteinExistence type="inferred from homology"/>
<dbReference type="OrthoDB" id="377733at2759"/>
<evidence type="ECO:0000256" key="7">
    <source>
        <dbReference type="ARBA" id="ARBA00022741"/>
    </source>
</evidence>